<feature type="region of interest" description="Disordered" evidence="1">
    <location>
        <begin position="1199"/>
        <end position="1220"/>
    </location>
</feature>
<evidence type="ECO:0000313" key="4">
    <source>
        <dbReference type="Proteomes" id="UP000654075"/>
    </source>
</evidence>
<sequence>MRPEPSPRDLGTATARTEYERLLDDVEQTPAKEPEMILTARGVTFAIDERTGVAQETIGPSLWSDSEGIPVVLSTIFRWPRFLSWLAAVSICLLLPLAMLRLASTEEQAQWLGPLSTLSLDLTNCDAVFTASRTQKSRLTVTYWTWRGAIGNVVLDQSLHLVLRLPHRSHYFRCEAVFEMAEVQPGNFHAHTLKIKAEGSDEILLESSTQLAFVREADLRVSHADVRFAQLEAPRIAVHIRHGMLALRWDGKDKEVERPGVAVEVVSSFAQVALQAHGGQLSVTCDEDTGGQTVAHGVSLAVGGGRHTGLVARGVVEAHLSVRNASAVLRCIACEGSRSKVFRGSLQERPSMTHQSSLFLEHAAIWAHEQGSAPWIVYINAVGPDLRPGRWLVMSSHIYLAFPIHLFALLSGGMLAPHVTEITVNLMGLSSHLDSQCSAEGPKGLARMVGLRALSTQANHNNNVSAPVCSKQENLEDEAFELLWKWAVESQLVDARKGSLVFEPKDGEVTLVDKAMGIVDRSGVPVHMVWSLQLAAIFNVAGALIFTMYLLVLIQSAVLPWVKATIVETQLEVVASLRLSHGSSQGTWRLMVALVEGPHGFFVRWVSRPKQADFSRILVIARGTGPGGAEHNFSFYASRTHVSAPERKSVVRSEDQNQADERYVVQIQVTSAANTEDTAHPFHEALRPWFQYTFRLQGLDNLGASMEVSAWSSEVVLSPPWTVFDYPQLFSQVFFPIEVPSFELFLDQFCSIHEMDCCVALADVEIVFNNEPDHAQLCLQAAWKDCESPDASVQGMAHLRQDPKFLGIEQHREWYSGFAAETMNIFGESVEKLAQAGATGANDHVLDVGKVFSSRGGQRVDREAGRLMLPRTDMNQSTIMLSVTLPSGEPVAQGSVNHKQLLERWAEQRNSWAHMEPFEVQLEGAKLRCNVLLGSSRRMLEMPKNIFTTVAPGELWFHGHEQILGWSLPALLSSLTELGFLEKPEVGPADALVFTLEAKSFHGSDAVRMAGEYEADLLKLFLEVPNDHRLIGTFQLRLDTVWVQPRHELARLAEGTTKQVGFERERRGFRWCKLQELHDSGTIHVKDTAGWTTQSVQKGPWRERQEALNCLSTHNFLFEKPVLIQEFELAYAAWCKQNRLSMQQIDEHLLEENSVLPIHLKEMQLKVVQGLRPALPFEYPLRYLLCDGGLHVSTADIHLEEGQGDSSKTPGREDEGGPKKMTLTSQAHSVQVLQGFRWQQKSWSFEADLASRSSYAWLLRSRVPKSHRIQRAGVAAFGWLESTLSFFMQLLLFMLPALLSFLVVVLDQRYGLMFQPSFMMRAQLSP</sequence>
<keyword evidence="2" id="KW-0812">Transmembrane</keyword>
<reference evidence="3" key="1">
    <citation type="submission" date="2021-02" db="EMBL/GenBank/DDBJ databases">
        <authorList>
            <person name="Dougan E. K."/>
            <person name="Rhodes N."/>
            <person name="Thang M."/>
            <person name="Chan C."/>
        </authorList>
    </citation>
    <scope>NUCLEOTIDE SEQUENCE</scope>
</reference>
<protein>
    <submittedName>
        <fullName evidence="3">Uncharacterized protein</fullName>
    </submittedName>
</protein>
<feature type="transmembrane region" description="Helical" evidence="2">
    <location>
        <begin position="536"/>
        <end position="562"/>
    </location>
</feature>
<name>A0A813FCF3_POLGL</name>
<dbReference type="EMBL" id="CAJNNV010024341">
    <property type="protein sequence ID" value="CAE8609525.1"/>
    <property type="molecule type" value="Genomic_DNA"/>
</dbReference>
<keyword evidence="2" id="KW-1133">Transmembrane helix</keyword>
<evidence type="ECO:0000256" key="2">
    <source>
        <dbReference type="SAM" id="Phobius"/>
    </source>
</evidence>
<accession>A0A813FCF3</accession>
<dbReference type="Proteomes" id="UP000654075">
    <property type="component" value="Unassembled WGS sequence"/>
</dbReference>
<gene>
    <name evidence="3" type="ORF">PGLA1383_LOCUS27356</name>
</gene>
<comment type="caution">
    <text evidence="3">The sequence shown here is derived from an EMBL/GenBank/DDBJ whole genome shotgun (WGS) entry which is preliminary data.</text>
</comment>
<evidence type="ECO:0000313" key="3">
    <source>
        <dbReference type="EMBL" id="CAE8609525.1"/>
    </source>
</evidence>
<feature type="transmembrane region" description="Helical" evidence="2">
    <location>
        <begin position="1286"/>
        <end position="1306"/>
    </location>
</feature>
<proteinExistence type="predicted"/>
<keyword evidence="2" id="KW-0472">Membrane</keyword>
<keyword evidence="4" id="KW-1185">Reference proteome</keyword>
<evidence type="ECO:0000256" key="1">
    <source>
        <dbReference type="SAM" id="MobiDB-lite"/>
    </source>
</evidence>
<organism evidence="3 4">
    <name type="scientific">Polarella glacialis</name>
    <name type="common">Dinoflagellate</name>
    <dbReference type="NCBI Taxonomy" id="89957"/>
    <lineage>
        <taxon>Eukaryota</taxon>
        <taxon>Sar</taxon>
        <taxon>Alveolata</taxon>
        <taxon>Dinophyceae</taxon>
        <taxon>Suessiales</taxon>
        <taxon>Suessiaceae</taxon>
        <taxon>Polarella</taxon>
    </lineage>
</organism>